<dbReference type="EMBL" id="CP098611">
    <property type="protein sequence ID" value="USR90923.1"/>
    <property type="molecule type" value="Genomic_DNA"/>
</dbReference>
<protein>
    <submittedName>
        <fullName evidence="1">COP23 domain-containing protein</fullName>
    </submittedName>
</protein>
<reference evidence="1" key="1">
    <citation type="submission" date="2022-06" db="EMBL/GenBank/DDBJ databases">
        <title>Genome sequence of Phormidium yuhuli AB48 isolated from an industrial photobioreactor environment.</title>
        <authorList>
            <person name="Qiu Y."/>
            <person name="Noonan A.J.C."/>
            <person name="Dofher K."/>
            <person name="Koch M."/>
            <person name="Kieft B."/>
            <person name="Lin X."/>
            <person name="Ziels R.M."/>
            <person name="Hallam S.J."/>
        </authorList>
    </citation>
    <scope>NUCLEOTIDE SEQUENCE</scope>
    <source>
        <strain evidence="1">AB48</strain>
    </source>
</reference>
<gene>
    <name evidence="1" type="ORF">NEA10_19200</name>
</gene>
<accession>A0ABY5APV1</accession>
<sequence length="212" mass="23660">MNWGWAIMGAIAALSVYPSLSQGASPEMLRHFGRGRAVPDGEVQRHPMKSEAPLEFICNQDHQRLVLRVQTPTEPLPVLIWSLMGGSELAMTDPCLQASEQLQAAYYNDGVDYITLGRVDGQFVVCLVGDRRSGCNRSNILLTIPPLAVTRQSTTEAMMSQLFDLNFTETSRGQCDIDESVYVDLRQYLDRDRDQSPTLSCRCYCGFCVCPQ</sequence>
<name>A0ABY5APV1_9CYAN</name>
<evidence type="ECO:0000313" key="1">
    <source>
        <dbReference type="EMBL" id="USR90923.1"/>
    </source>
</evidence>
<dbReference type="InterPro" id="IPR025478">
    <property type="entry name" value="COP23"/>
</dbReference>
<keyword evidence="2" id="KW-1185">Reference proteome</keyword>
<proteinExistence type="predicted"/>
<dbReference type="Proteomes" id="UP001056708">
    <property type="component" value="Chromosome"/>
</dbReference>
<organism evidence="1 2">
    <name type="scientific">Phormidium yuhuli AB48</name>
    <dbReference type="NCBI Taxonomy" id="2940671"/>
    <lineage>
        <taxon>Bacteria</taxon>
        <taxon>Bacillati</taxon>
        <taxon>Cyanobacteriota</taxon>
        <taxon>Cyanophyceae</taxon>
        <taxon>Oscillatoriophycideae</taxon>
        <taxon>Oscillatoriales</taxon>
        <taxon>Oscillatoriaceae</taxon>
        <taxon>Phormidium</taxon>
        <taxon>Phormidium yuhuli</taxon>
    </lineage>
</organism>
<dbReference type="Pfam" id="PF14218">
    <property type="entry name" value="COP23"/>
    <property type="match status" value="1"/>
</dbReference>
<evidence type="ECO:0000313" key="2">
    <source>
        <dbReference type="Proteomes" id="UP001056708"/>
    </source>
</evidence>
<dbReference type="RefSeq" id="WP_252662947.1">
    <property type="nucleotide sequence ID" value="NZ_CP098611.1"/>
</dbReference>